<dbReference type="Gene3D" id="3.40.50.720">
    <property type="entry name" value="NAD(P)-binding Rossmann-like Domain"/>
    <property type="match status" value="1"/>
</dbReference>
<keyword evidence="4 6" id="KW-0862">Zinc</keyword>
<evidence type="ECO:0000256" key="6">
    <source>
        <dbReference type="RuleBase" id="RU361277"/>
    </source>
</evidence>
<accession>A0ABU6GMN9</accession>
<protein>
    <submittedName>
        <fullName evidence="8">2,3-butanediol dehydrogenase</fullName>
    </submittedName>
</protein>
<comment type="cofactor">
    <cofactor evidence="1 6">
        <name>Zn(2+)</name>
        <dbReference type="ChEBI" id="CHEBI:29105"/>
    </cofactor>
</comment>
<evidence type="ECO:0000256" key="2">
    <source>
        <dbReference type="ARBA" id="ARBA00008072"/>
    </source>
</evidence>
<dbReference type="SUPFAM" id="SSF50129">
    <property type="entry name" value="GroES-like"/>
    <property type="match status" value="1"/>
</dbReference>
<dbReference type="CDD" id="cd08233">
    <property type="entry name" value="butanediol_DH_like"/>
    <property type="match status" value="1"/>
</dbReference>
<dbReference type="Pfam" id="PF00107">
    <property type="entry name" value="ADH_zinc_N"/>
    <property type="match status" value="1"/>
</dbReference>
<dbReference type="SMART" id="SM00829">
    <property type="entry name" value="PKS_ER"/>
    <property type="match status" value="1"/>
</dbReference>
<dbReference type="EMBL" id="JARLKZ010000008">
    <property type="protein sequence ID" value="MEC0241010.1"/>
    <property type="molecule type" value="Genomic_DNA"/>
</dbReference>
<evidence type="ECO:0000256" key="1">
    <source>
        <dbReference type="ARBA" id="ARBA00001947"/>
    </source>
</evidence>
<keyword evidence="5" id="KW-0560">Oxidoreductase</keyword>
<evidence type="ECO:0000259" key="7">
    <source>
        <dbReference type="SMART" id="SM00829"/>
    </source>
</evidence>
<dbReference type="Proteomes" id="UP001344632">
    <property type="component" value="Unassembled WGS sequence"/>
</dbReference>
<proteinExistence type="inferred from homology"/>
<dbReference type="InterPro" id="IPR020843">
    <property type="entry name" value="ER"/>
</dbReference>
<evidence type="ECO:0000313" key="9">
    <source>
        <dbReference type="Proteomes" id="UP001344632"/>
    </source>
</evidence>
<evidence type="ECO:0000256" key="4">
    <source>
        <dbReference type="ARBA" id="ARBA00022833"/>
    </source>
</evidence>
<dbReference type="SUPFAM" id="SSF51735">
    <property type="entry name" value="NAD(P)-binding Rossmann-fold domains"/>
    <property type="match status" value="1"/>
</dbReference>
<dbReference type="InterPro" id="IPR002328">
    <property type="entry name" value="ADH_Zn_CS"/>
</dbReference>
<dbReference type="PROSITE" id="PS00059">
    <property type="entry name" value="ADH_ZINC"/>
    <property type="match status" value="1"/>
</dbReference>
<dbReference type="InterPro" id="IPR011032">
    <property type="entry name" value="GroES-like_sf"/>
</dbReference>
<gene>
    <name evidence="8" type="ORF">P4H66_14245</name>
</gene>
<dbReference type="InterPro" id="IPR013154">
    <property type="entry name" value="ADH-like_N"/>
</dbReference>
<evidence type="ECO:0000256" key="3">
    <source>
        <dbReference type="ARBA" id="ARBA00022723"/>
    </source>
</evidence>
<dbReference type="PANTHER" id="PTHR43161">
    <property type="entry name" value="SORBITOL DEHYDROGENASE"/>
    <property type="match status" value="1"/>
</dbReference>
<dbReference type="Gene3D" id="3.90.180.10">
    <property type="entry name" value="Medium-chain alcohol dehydrogenases, catalytic domain"/>
    <property type="match status" value="1"/>
</dbReference>
<dbReference type="Pfam" id="PF08240">
    <property type="entry name" value="ADH_N"/>
    <property type="match status" value="1"/>
</dbReference>
<comment type="caution">
    <text evidence="8">The sequence shown here is derived from an EMBL/GenBank/DDBJ whole genome shotgun (WGS) entry which is preliminary data.</text>
</comment>
<keyword evidence="9" id="KW-1185">Reference proteome</keyword>
<keyword evidence="3 6" id="KW-0479">Metal-binding</keyword>
<comment type="similarity">
    <text evidence="2 6">Belongs to the zinc-containing alcohol dehydrogenase family.</text>
</comment>
<dbReference type="InterPro" id="IPR036291">
    <property type="entry name" value="NAD(P)-bd_dom_sf"/>
</dbReference>
<reference evidence="8 9" key="1">
    <citation type="submission" date="2023-03" db="EMBL/GenBank/DDBJ databases">
        <title>Bacillus Genome Sequencing.</title>
        <authorList>
            <person name="Dunlap C."/>
        </authorList>
    </citation>
    <scope>NUCLEOTIDE SEQUENCE [LARGE SCALE GENOMIC DNA]</scope>
    <source>
        <strain evidence="8 9">BD-525</strain>
    </source>
</reference>
<dbReference type="PANTHER" id="PTHR43161:SF23">
    <property type="entry name" value="(R,R)-BUTANEDIOL DEHYDROGENASE-RELATED"/>
    <property type="match status" value="1"/>
</dbReference>
<feature type="domain" description="Enoyl reductase (ER)" evidence="7">
    <location>
        <begin position="8"/>
        <end position="345"/>
    </location>
</feature>
<dbReference type="RefSeq" id="WP_326088740.1">
    <property type="nucleotide sequence ID" value="NZ_JARLKZ010000008.1"/>
</dbReference>
<evidence type="ECO:0000313" key="8">
    <source>
        <dbReference type="EMBL" id="MEC0241010.1"/>
    </source>
</evidence>
<organism evidence="8 9">
    <name type="scientific">Paenibacillus dokdonensis</name>
    <dbReference type="NCBI Taxonomy" id="2567944"/>
    <lineage>
        <taxon>Bacteria</taxon>
        <taxon>Bacillati</taxon>
        <taxon>Bacillota</taxon>
        <taxon>Bacilli</taxon>
        <taxon>Bacillales</taxon>
        <taxon>Paenibacillaceae</taxon>
        <taxon>Paenibacillus</taxon>
    </lineage>
</organism>
<name>A0ABU6GMN9_9BACL</name>
<evidence type="ECO:0000256" key="5">
    <source>
        <dbReference type="ARBA" id="ARBA00023002"/>
    </source>
</evidence>
<dbReference type="InterPro" id="IPR013149">
    <property type="entry name" value="ADH-like_C"/>
</dbReference>
<sequence>MKAAVWHGTKDVRVEQVEVRKVEAGEVKVKVEWTGICGSDLHAYHHGMGVQVDGPHPLTGEQAPLTLGHEFAGTIAELGEGVSTFKVGDRVSIEPLIYCGECKYCREGHYNLCVNFGFIGLNANGGFAEYVVVKKQMLHKLPDQVSLEEGALIEPTAVAFQAVRSSRIKVGDNVAVFGAGPIGLLTILCAKAAGAAQIIAVDISPERLEKAKEVGATSVINAAEADTVKEIMALTGDGVAVSYEAAGAQPTFTSAVTSLKKGGECMVIAAFAKPVELNMSLLLVKEANVTASLAYRHVFPEVISLVEQGALDVKKVITKKIKLDQIVEDGLELLVQDKSQAKILVQIQP</sequence>